<name>A0A975CQ95_9FLAO</name>
<feature type="domain" description="Phage tail collar" evidence="1">
    <location>
        <begin position="8"/>
        <end position="64"/>
    </location>
</feature>
<keyword evidence="3" id="KW-1185">Reference proteome</keyword>
<dbReference type="EMBL" id="CP071869">
    <property type="protein sequence ID" value="QTE24141.1"/>
    <property type="molecule type" value="Genomic_DNA"/>
</dbReference>
<dbReference type="Gene3D" id="3.90.1340.10">
    <property type="entry name" value="Phage tail collar domain"/>
    <property type="match status" value="1"/>
</dbReference>
<dbReference type="AlphaFoldDB" id="A0A975CQ95"/>
<dbReference type="SUPFAM" id="SSF88874">
    <property type="entry name" value="Receptor-binding domain of short tail fibre protein gp12"/>
    <property type="match status" value="1"/>
</dbReference>
<proteinExistence type="predicted"/>
<evidence type="ECO:0000313" key="2">
    <source>
        <dbReference type="EMBL" id="QTE24141.1"/>
    </source>
</evidence>
<dbReference type="Pfam" id="PF07484">
    <property type="entry name" value="Collar"/>
    <property type="match status" value="1"/>
</dbReference>
<protein>
    <submittedName>
        <fullName evidence="2">Phage tail protein</fullName>
    </submittedName>
</protein>
<sequence>MPVDPYIGDVAIFAGNFAPKGWAFCNGQLLAISSNSSLFSILGTTYGGDGRTTFGLPDLRGRAPISVGNGPGLTPKFWGQRGGQETHTLTIPEMPIHNHIASTASKLYGQNNPGDDDTLKAGVSIASGTTSGSEVFSNEIPNTEMNTNSVKTTTTVHNQGGNLSHNNMQPYLAINYIIALVGVYPSRS</sequence>
<dbReference type="InterPro" id="IPR011083">
    <property type="entry name" value="Phage_tail_collar_dom"/>
</dbReference>
<gene>
    <name evidence="2" type="ORF">J3359_07710</name>
</gene>
<dbReference type="Proteomes" id="UP000663920">
    <property type="component" value="Chromosome"/>
</dbReference>
<evidence type="ECO:0000259" key="1">
    <source>
        <dbReference type="Pfam" id="PF07484"/>
    </source>
</evidence>
<reference evidence="2 3" key="1">
    <citation type="submission" date="2021-03" db="EMBL/GenBank/DDBJ databases">
        <title>Complete genome of Polaribacter_sp.SM13.</title>
        <authorList>
            <person name="Jeong S.W."/>
            <person name="Bae J.W."/>
        </authorList>
    </citation>
    <scope>NUCLEOTIDE SEQUENCE [LARGE SCALE GENOMIC DNA]</scope>
    <source>
        <strain evidence="2 3">SM13</strain>
    </source>
</reference>
<evidence type="ECO:0000313" key="3">
    <source>
        <dbReference type="Proteomes" id="UP000663920"/>
    </source>
</evidence>
<dbReference type="RefSeq" id="WP_208080125.1">
    <property type="nucleotide sequence ID" value="NZ_CP071869.1"/>
</dbReference>
<dbReference type="InterPro" id="IPR037053">
    <property type="entry name" value="Phage_tail_collar_dom_sf"/>
</dbReference>
<organism evidence="2 3">
    <name type="scientific">Polaribacter cellanae</name>
    <dbReference type="NCBI Taxonomy" id="2818493"/>
    <lineage>
        <taxon>Bacteria</taxon>
        <taxon>Pseudomonadati</taxon>
        <taxon>Bacteroidota</taxon>
        <taxon>Flavobacteriia</taxon>
        <taxon>Flavobacteriales</taxon>
        <taxon>Flavobacteriaceae</taxon>
    </lineage>
</organism>
<dbReference type="KEGG" id="pcea:J3359_07710"/>
<accession>A0A975CQ95</accession>